<dbReference type="Proteomes" id="UP000233535">
    <property type="component" value="Unassembled WGS sequence"/>
</dbReference>
<dbReference type="AlphaFoldDB" id="A0A2N3HQH6"/>
<name>A0A2N3HQH6_9BACT</name>
<organism evidence="1 2">
    <name type="scientific">Labilibaculum filiforme</name>
    <dbReference type="NCBI Taxonomy" id="1940526"/>
    <lineage>
        <taxon>Bacteria</taxon>
        <taxon>Pseudomonadati</taxon>
        <taxon>Bacteroidota</taxon>
        <taxon>Bacteroidia</taxon>
        <taxon>Marinilabiliales</taxon>
        <taxon>Marinifilaceae</taxon>
        <taxon>Labilibaculum</taxon>
    </lineage>
</organism>
<evidence type="ECO:0000313" key="2">
    <source>
        <dbReference type="Proteomes" id="UP000233535"/>
    </source>
</evidence>
<sequence>MAKIKTKDLKIHIESHGGTLELLTNGNYDIRKNGKSVNIGKPTNDRWECPQLRRAWGDATGIPKIDGC</sequence>
<gene>
    <name evidence="1" type="ORF">BZG02_20025</name>
</gene>
<protein>
    <submittedName>
        <fullName evidence="1">Uncharacterized protein</fullName>
    </submittedName>
</protein>
<proteinExistence type="predicted"/>
<dbReference type="EMBL" id="MVDD01000030">
    <property type="protein sequence ID" value="PKQ60289.1"/>
    <property type="molecule type" value="Genomic_DNA"/>
</dbReference>
<dbReference type="OrthoDB" id="9891914at2"/>
<evidence type="ECO:0000313" key="1">
    <source>
        <dbReference type="EMBL" id="PKQ60289.1"/>
    </source>
</evidence>
<keyword evidence="2" id="KW-1185">Reference proteome</keyword>
<reference evidence="1 2" key="1">
    <citation type="journal article" date="2017" name="Front. Microbiol.">
        <title>Labilibaculum manganireducens gen. nov., sp. nov. and Labilibaculum filiforme sp. nov., Novel Bacteroidetes Isolated from Subsurface Sediments of the Baltic Sea.</title>
        <authorList>
            <person name="Vandieken V."/>
            <person name="Marshall I.P."/>
            <person name="Niemann H."/>
            <person name="Engelen B."/>
            <person name="Cypionka H."/>
        </authorList>
    </citation>
    <scope>NUCLEOTIDE SEQUENCE [LARGE SCALE GENOMIC DNA]</scope>
    <source>
        <strain evidence="1 2">59.16B</strain>
    </source>
</reference>
<accession>A0A2N3HQH6</accession>
<comment type="caution">
    <text evidence="1">The sequence shown here is derived from an EMBL/GenBank/DDBJ whole genome shotgun (WGS) entry which is preliminary data.</text>
</comment>
<dbReference type="RefSeq" id="WP_101263536.1">
    <property type="nucleotide sequence ID" value="NZ_MVDD01000030.1"/>
</dbReference>